<evidence type="ECO:0000313" key="2">
    <source>
        <dbReference type="EMBL" id="GGL37528.1"/>
    </source>
</evidence>
<feature type="transmembrane region" description="Helical" evidence="1">
    <location>
        <begin position="25"/>
        <end position="46"/>
    </location>
</feature>
<evidence type="ECO:0000256" key="1">
    <source>
        <dbReference type="SAM" id="Phobius"/>
    </source>
</evidence>
<protein>
    <submittedName>
        <fullName evidence="2">Uncharacterized protein</fullName>
    </submittedName>
</protein>
<name>A0A830F4C8_9EURY</name>
<dbReference type="InterPro" id="IPR058278">
    <property type="entry name" value="DUF7972"/>
</dbReference>
<dbReference type="AlphaFoldDB" id="A0A830F4C8"/>
<dbReference type="RefSeq" id="WP_188883738.1">
    <property type="nucleotide sequence ID" value="NZ_BMPF01000003.1"/>
</dbReference>
<proteinExistence type="predicted"/>
<evidence type="ECO:0000313" key="3">
    <source>
        <dbReference type="Proteomes" id="UP000628840"/>
    </source>
</evidence>
<reference evidence="2 3" key="1">
    <citation type="journal article" date="2019" name="Int. J. Syst. Evol. Microbiol.">
        <title>The Global Catalogue of Microorganisms (GCM) 10K type strain sequencing project: providing services to taxonomists for standard genome sequencing and annotation.</title>
        <authorList>
            <consortium name="The Broad Institute Genomics Platform"/>
            <consortium name="The Broad Institute Genome Sequencing Center for Infectious Disease"/>
            <person name="Wu L."/>
            <person name="Ma J."/>
        </authorList>
    </citation>
    <scope>NUCLEOTIDE SEQUENCE [LARGE SCALE GENOMIC DNA]</scope>
    <source>
        <strain evidence="2 3">JCM 19585</strain>
    </source>
</reference>
<gene>
    <name evidence="2" type="ORF">GCM10009037_21360</name>
</gene>
<dbReference type="Pfam" id="PF25927">
    <property type="entry name" value="DUF7972"/>
    <property type="match status" value="1"/>
</dbReference>
<dbReference type="OrthoDB" id="202254at2157"/>
<comment type="caution">
    <text evidence="2">The sequence shown here is derived from an EMBL/GenBank/DDBJ whole genome shotgun (WGS) entry which is preliminary data.</text>
</comment>
<organism evidence="2 3">
    <name type="scientific">Halarchaeum grantii</name>
    <dbReference type="NCBI Taxonomy" id="1193105"/>
    <lineage>
        <taxon>Archaea</taxon>
        <taxon>Methanobacteriati</taxon>
        <taxon>Methanobacteriota</taxon>
        <taxon>Stenosarchaea group</taxon>
        <taxon>Halobacteria</taxon>
        <taxon>Halobacteriales</taxon>
        <taxon>Halobacteriaceae</taxon>
    </lineage>
</organism>
<dbReference type="Proteomes" id="UP000628840">
    <property type="component" value="Unassembled WGS sequence"/>
</dbReference>
<feature type="transmembrane region" description="Helical" evidence="1">
    <location>
        <begin position="250"/>
        <end position="268"/>
    </location>
</feature>
<sequence length="328" mass="35867">MAGRDLAGLGQRLYRWAAFTADRRILTTLVLLVGFALFGPVAGFVLPTAKNPLADSSPTISLVSALLSGTFFLFSIVVTVNTLFVSQQQHPLGQQFGRVQSVVEYRRQLEDVVDTEHVPAEPDALLRLLSGSILRRAQYVEAEIGAADFELREDLDGYVETLAEETGEMNRGLEDADTTLDVVLATMDYDHDKQIHDLRAIRVTHADDLDAQTAERIDEMLRLLQYAATAREYFKTLYTREDLAALSRDLVLTAVPTAAIVAAFMHFLNDLPDSNLLVVGVEAVAFAPFVLVGAYVLRVTLVNSAQPAAGQFVVGDDRGDIEGIPDGD</sequence>
<keyword evidence="1" id="KW-1133">Transmembrane helix</keyword>
<keyword evidence="3" id="KW-1185">Reference proteome</keyword>
<feature type="transmembrane region" description="Helical" evidence="1">
    <location>
        <begin position="66"/>
        <end position="85"/>
    </location>
</feature>
<keyword evidence="1" id="KW-0472">Membrane</keyword>
<keyword evidence="1" id="KW-0812">Transmembrane</keyword>
<feature type="transmembrane region" description="Helical" evidence="1">
    <location>
        <begin position="274"/>
        <end position="297"/>
    </location>
</feature>
<dbReference type="EMBL" id="BMPF01000003">
    <property type="protein sequence ID" value="GGL37528.1"/>
    <property type="molecule type" value="Genomic_DNA"/>
</dbReference>
<accession>A0A830F4C8</accession>